<dbReference type="InterPro" id="IPR035965">
    <property type="entry name" value="PAS-like_dom_sf"/>
</dbReference>
<proteinExistence type="predicted"/>
<keyword evidence="3" id="KW-0902">Two-component regulatory system</keyword>
<evidence type="ECO:0000313" key="6">
    <source>
        <dbReference type="EMBL" id="ANY77869.1"/>
    </source>
</evidence>
<dbReference type="RefSeq" id="WP_099508856.1">
    <property type="nucleotide sequence ID" value="NZ_CP016616.1"/>
</dbReference>
<evidence type="ECO:0000256" key="1">
    <source>
        <dbReference type="ARBA" id="ARBA00022679"/>
    </source>
</evidence>
<dbReference type="SUPFAM" id="SSF55785">
    <property type="entry name" value="PYP-like sensor domain (PAS domain)"/>
    <property type="match status" value="1"/>
</dbReference>
<dbReference type="Pfam" id="PF07730">
    <property type="entry name" value="HisKA_3"/>
    <property type="match status" value="1"/>
</dbReference>
<protein>
    <recommendedName>
        <fullName evidence="5">PAC domain-containing protein</fullName>
    </recommendedName>
</protein>
<dbReference type="InterPro" id="IPR000700">
    <property type="entry name" value="PAS-assoc_C"/>
</dbReference>
<keyword evidence="1" id="KW-0808">Transferase</keyword>
<dbReference type="OrthoDB" id="9778496at2"/>
<dbReference type="InterPro" id="IPR013656">
    <property type="entry name" value="PAS_4"/>
</dbReference>
<dbReference type="Pfam" id="PF08448">
    <property type="entry name" value="PAS_4"/>
    <property type="match status" value="1"/>
</dbReference>
<sequence>MDHLTPNDASSVEQPGSRKRRRAATKAPQAHSLPTLIAPDVEAETLLRSTLDALSAHIAVLDEAGTIIAVNQAWRAFAHASGYADANHGVGMNYLAVCEAAAAVSKDASRTAGALRDIMAGDRSEFRMEYPCRSPQGPRWFQLRVTRPDQAQTRRIVIAHEDITEVKRTQEELTRLSGRLMHLQDEERRAIARELHDTTAQNLLAITLNATRLHEGLRDAGEPARRVLVETLELAEQSLQEVRTLSYLLHPPLLDDVGLTAALSWLARGFSERSGIQVAISIENSGEPLPRPTATALYRVAQEALSNVHRHSGSKRARLALYRTKDMVQLDVVDGGTGLGSLVEAGREEARQIGVGISGMRLRLEQLGGRLDIRSSPSGTHVSAKVPITLADSDQPL</sequence>
<evidence type="ECO:0000256" key="4">
    <source>
        <dbReference type="SAM" id="MobiDB-lite"/>
    </source>
</evidence>
<evidence type="ECO:0000256" key="3">
    <source>
        <dbReference type="ARBA" id="ARBA00023012"/>
    </source>
</evidence>
<accession>A0A1B2ED69</accession>
<reference evidence="6" key="1">
    <citation type="submission" date="2016-07" db="EMBL/GenBank/DDBJ databases">
        <title>Microvirga ossetica sp. nov. a new species of rhizobia isolated from root nodules of the legume species Vicia alpestris Steven originated from North Ossetia region in the Caucasus.</title>
        <authorList>
            <person name="Safronova V.I."/>
            <person name="Kuznetsova I.G."/>
            <person name="Sazanova A.L."/>
            <person name="Belimov A."/>
            <person name="Andronov E."/>
            <person name="Osledkin Y.S."/>
            <person name="Onishchuk O.P."/>
            <person name="Kurchak O.N."/>
            <person name="Shaposhnikov A.I."/>
            <person name="Willems A."/>
            <person name="Tikhonovich I.A."/>
        </authorList>
    </citation>
    <scope>NUCLEOTIDE SEQUENCE [LARGE SCALE GENOMIC DNA]</scope>
    <source>
        <strain evidence="6">V5/3M</strain>
    </source>
</reference>
<dbReference type="InterPro" id="IPR003594">
    <property type="entry name" value="HATPase_dom"/>
</dbReference>
<dbReference type="Gene3D" id="3.30.450.20">
    <property type="entry name" value="PAS domain"/>
    <property type="match status" value="1"/>
</dbReference>
<feature type="domain" description="PAC" evidence="5">
    <location>
        <begin position="122"/>
        <end position="175"/>
    </location>
</feature>
<dbReference type="Gene3D" id="3.30.565.10">
    <property type="entry name" value="Histidine kinase-like ATPase, C-terminal domain"/>
    <property type="match status" value="1"/>
</dbReference>
<dbReference type="InterPro" id="IPR036890">
    <property type="entry name" value="HATPase_C_sf"/>
</dbReference>
<evidence type="ECO:0000259" key="5">
    <source>
        <dbReference type="PROSITE" id="PS50113"/>
    </source>
</evidence>
<dbReference type="GO" id="GO:0046983">
    <property type="term" value="F:protein dimerization activity"/>
    <property type="evidence" value="ECO:0007669"/>
    <property type="project" value="InterPro"/>
</dbReference>
<dbReference type="InterPro" id="IPR000014">
    <property type="entry name" value="PAS"/>
</dbReference>
<dbReference type="EMBL" id="CP016616">
    <property type="protein sequence ID" value="ANY77869.1"/>
    <property type="molecule type" value="Genomic_DNA"/>
</dbReference>
<dbReference type="PROSITE" id="PS50113">
    <property type="entry name" value="PAC"/>
    <property type="match status" value="1"/>
</dbReference>
<dbReference type="PANTHER" id="PTHR24421:SF58">
    <property type="entry name" value="SIGNAL TRANSDUCTION HISTIDINE-PROTEIN KINASE_PHOSPHATASE UHPB"/>
    <property type="match status" value="1"/>
</dbReference>
<keyword evidence="2" id="KW-0418">Kinase</keyword>
<dbReference type="AlphaFoldDB" id="A0A1B2ED69"/>
<feature type="region of interest" description="Disordered" evidence="4">
    <location>
        <begin position="1"/>
        <end position="33"/>
    </location>
</feature>
<dbReference type="Pfam" id="PF02518">
    <property type="entry name" value="HATPase_c"/>
    <property type="match status" value="1"/>
</dbReference>
<dbReference type="GO" id="GO:0016020">
    <property type="term" value="C:membrane"/>
    <property type="evidence" value="ECO:0007669"/>
    <property type="project" value="InterPro"/>
</dbReference>
<gene>
    <name evidence="6" type="ORF">BB934_06150</name>
</gene>
<dbReference type="CDD" id="cd16917">
    <property type="entry name" value="HATPase_UhpB-NarQ-NarX-like"/>
    <property type="match status" value="1"/>
</dbReference>
<dbReference type="KEGG" id="moc:BB934_06150"/>
<dbReference type="SUPFAM" id="SSF55874">
    <property type="entry name" value="ATPase domain of HSP90 chaperone/DNA topoisomerase II/histidine kinase"/>
    <property type="match status" value="1"/>
</dbReference>
<name>A0A1B2ED69_9HYPH</name>
<dbReference type="PANTHER" id="PTHR24421">
    <property type="entry name" value="NITRATE/NITRITE SENSOR PROTEIN NARX-RELATED"/>
    <property type="match status" value="1"/>
</dbReference>
<evidence type="ECO:0000256" key="2">
    <source>
        <dbReference type="ARBA" id="ARBA00022777"/>
    </source>
</evidence>
<dbReference type="InterPro" id="IPR050482">
    <property type="entry name" value="Sensor_HK_TwoCompSys"/>
</dbReference>
<dbReference type="InterPro" id="IPR011712">
    <property type="entry name" value="Sig_transdc_His_kin_sub3_dim/P"/>
</dbReference>
<dbReference type="NCBIfam" id="TIGR00229">
    <property type="entry name" value="sensory_box"/>
    <property type="match status" value="1"/>
</dbReference>
<organism evidence="6">
    <name type="scientific">Microvirga ossetica</name>
    <dbReference type="NCBI Taxonomy" id="1882682"/>
    <lineage>
        <taxon>Bacteria</taxon>
        <taxon>Pseudomonadati</taxon>
        <taxon>Pseudomonadota</taxon>
        <taxon>Alphaproteobacteria</taxon>
        <taxon>Hyphomicrobiales</taxon>
        <taxon>Methylobacteriaceae</taxon>
        <taxon>Microvirga</taxon>
    </lineage>
</organism>
<dbReference type="GO" id="GO:0000155">
    <property type="term" value="F:phosphorelay sensor kinase activity"/>
    <property type="evidence" value="ECO:0007669"/>
    <property type="project" value="InterPro"/>
</dbReference>
<dbReference type="Gene3D" id="1.20.5.1930">
    <property type="match status" value="1"/>
</dbReference>